<dbReference type="Proteomes" id="UP000009183">
    <property type="component" value="Chromosome 11"/>
</dbReference>
<gene>
    <name evidence="2" type="ordered locus">VIT_11s0103g00480</name>
</gene>
<dbReference type="EMBL" id="FN596751">
    <property type="protein sequence ID" value="CCB62258.1"/>
    <property type="molecule type" value="Genomic_DNA"/>
</dbReference>
<name>F6I5P0_VITVI</name>
<feature type="region of interest" description="Disordered" evidence="1">
    <location>
        <begin position="1"/>
        <end position="60"/>
    </location>
</feature>
<sequence>MPSVNLNQMRLMGGGLGQRSAADGRKQGGLLRKTEEKKRKKRKEISGGRGDLERAGAGSQGGMGSFLLGGFGLREGVSFGAGH</sequence>
<dbReference type="HOGENOM" id="CLU_2547197_0_0_1"/>
<reference evidence="3" key="1">
    <citation type="journal article" date="2007" name="Nature">
        <title>The grapevine genome sequence suggests ancestral hexaploidization in major angiosperm phyla.</title>
        <authorList>
            <consortium name="The French-Italian Public Consortium for Grapevine Genome Characterization."/>
            <person name="Jaillon O."/>
            <person name="Aury J.-M."/>
            <person name="Noel B."/>
            <person name="Policriti A."/>
            <person name="Clepet C."/>
            <person name="Casagrande A."/>
            <person name="Choisne N."/>
            <person name="Aubourg S."/>
            <person name="Vitulo N."/>
            <person name="Jubin C."/>
            <person name="Vezzi A."/>
            <person name="Legeai F."/>
            <person name="Hugueney P."/>
            <person name="Dasilva C."/>
            <person name="Horner D."/>
            <person name="Mica E."/>
            <person name="Jublot D."/>
            <person name="Poulain J."/>
            <person name="Bruyere C."/>
            <person name="Billault A."/>
            <person name="Segurens B."/>
            <person name="Gouyvenoux M."/>
            <person name="Ugarte E."/>
            <person name="Cattonaro F."/>
            <person name="Anthouard V."/>
            <person name="Vico V."/>
            <person name="Del Fabbro C."/>
            <person name="Alaux M."/>
            <person name="Di Gaspero G."/>
            <person name="Dumas V."/>
            <person name="Felice N."/>
            <person name="Paillard S."/>
            <person name="Juman I."/>
            <person name="Moroldo M."/>
            <person name="Scalabrin S."/>
            <person name="Canaguier A."/>
            <person name="Le Clainche I."/>
            <person name="Malacrida G."/>
            <person name="Durand E."/>
            <person name="Pesole G."/>
            <person name="Laucou V."/>
            <person name="Chatelet P."/>
            <person name="Merdinoglu D."/>
            <person name="Delledonne M."/>
            <person name="Pezzotti M."/>
            <person name="Lecharny A."/>
            <person name="Scarpelli C."/>
            <person name="Artiguenave F."/>
            <person name="Pe M.E."/>
            <person name="Valle G."/>
            <person name="Morgante M."/>
            <person name="Caboche M."/>
            <person name="Adam-Blondon A.-F."/>
            <person name="Weissenbach J."/>
            <person name="Quetier F."/>
            <person name="Wincker P."/>
        </authorList>
    </citation>
    <scope>NUCLEOTIDE SEQUENCE [LARGE SCALE GENOMIC DNA]</scope>
    <source>
        <strain evidence="3">cv. Pinot noir / PN40024</strain>
    </source>
</reference>
<feature type="compositionally biased region" description="Basic and acidic residues" evidence="1">
    <location>
        <begin position="22"/>
        <end position="37"/>
    </location>
</feature>
<keyword evidence="3" id="KW-1185">Reference proteome</keyword>
<feature type="compositionally biased region" description="Basic and acidic residues" evidence="1">
    <location>
        <begin position="44"/>
        <end position="54"/>
    </location>
</feature>
<evidence type="ECO:0000256" key="1">
    <source>
        <dbReference type="SAM" id="MobiDB-lite"/>
    </source>
</evidence>
<evidence type="ECO:0000313" key="3">
    <source>
        <dbReference type="Proteomes" id="UP000009183"/>
    </source>
</evidence>
<dbReference type="AlphaFoldDB" id="F6I5P0"/>
<accession>F6I5P0</accession>
<dbReference type="PaxDb" id="29760-VIT_11s0103g00480.t01"/>
<protein>
    <submittedName>
        <fullName evidence="2">Uncharacterized protein</fullName>
    </submittedName>
</protein>
<evidence type="ECO:0000313" key="2">
    <source>
        <dbReference type="EMBL" id="CCB62258.1"/>
    </source>
</evidence>
<organism evidence="2 3">
    <name type="scientific">Vitis vinifera</name>
    <name type="common">Grape</name>
    <dbReference type="NCBI Taxonomy" id="29760"/>
    <lineage>
        <taxon>Eukaryota</taxon>
        <taxon>Viridiplantae</taxon>
        <taxon>Streptophyta</taxon>
        <taxon>Embryophyta</taxon>
        <taxon>Tracheophyta</taxon>
        <taxon>Spermatophyta</taxon>
        <taxon>Magnoliopsida</taxon>
        <taxon>eudicotyledons</taxon>
        <taxon>Gunneridae</taxon>
        <taxon>Pentapetalae</taxon>
        <taxon>rosids</taxon>
        <taxon>Vitales</taxon>
        <taxon>Vitaceae</taxon>
        <taxon>Viteae</taxon>
        <taxon>Vitis</taxon>
    </lineage>
</organism>
<dbReference type="InParanoid" id="F6I5P0"/>
<proteinExistence type="predicted"/>